<dbReference type="InterPro" id="IPR051556">
    <property type="entry name" value="N-term/lysine_N-AcTrnsfr"/>
</dbReference>
<comment type="caution">
    <text evidence="4">The sequence shown here is derived from an EMBL/GenBank/DDBJ whole genome shotgun (WGS) entry which is preliminary data.</text>
</comment>
<evidence type="ECO:0000313" key="5">
    <source>
        <dbReference type="Proteomes" id="UP000051248"/>
    </source>
</evidence>
<dbReference type="CDD" id="cd04301">
    <property type="entry name" value="NAT_SF"/>
    <property type="match status" value="1"/>
</dbReference>
<sequence length="145" mass="16632">MLKINYSTDLSSKTYQDALSIRKEVFIKEQNVEPDIEIDGEDSCTHVTIYMDGTPAGTARYYPTDDNGVHIQRVAVLKDFRHQGIASILLKDIIDKVTKEDYHYVILGAQDHAQDFYIQLGFKVIGEQYREAGILHHDMELILQE</sequence>
<evidence type="ECO:0000256" key="2">
    <source>
        <dbReference type="ARBA" id="ARBA00023315"/>
    </source>
</evidence>
<feature type="domain" description="N-acetyltransferase" evidence="3">
    <location>
        <begin position="2"/>
        <end position="144"/>
    </location>
</feature>
<evidence type="ECO:0000313" key="4">
    <source>
        <dbReference type="EMBL" id="KRK79202.1"/>
    </source>
</evidence>
<dbReference type="PANTHER" id="PTHR42919">
    <property type="entry name" value="N-ALPHA-ACETYLTRANSFERASE"/>
    <property type="match status" value="1"/>
</dbReference>
<dbReference type="AlphaFoldDB" id="A0A0R1KGV6"/>
<dbReference type="Proteomes" id="UP000051248">
    <property type="component" value="Unassembled WGS sequence"/>
</dbReference>
<dbReference type="eggNOG" id="COG2153">
    <property type="taxonomic scope" value="Bacteria"/>
</dbReference>
<evidence type="ECO:0000259" key="3">
    <source>
        <dbReference type="PROSITE" id="PS51186"/>
    </source>
</evidence>
<dbReference type="RefSeq" id="WP_025023111.1">
    <property type="nucleotide sequence ID" value="NZ_AZDZ01000019.1"/>
</dbReference>
<dbReference type="OrthoDB" id="9796171at2"/>
<keyword evidence="1 4" id="KW-0808">Transferase</keyword>
<dbReference type="Pfam" id="PF13673">
    <property type="entry name" value="Acetyltransf_10"/>
    <property type="match status" value="1"/>
</dbReference>
<dbReference type="PANTHER" id="PTHR42919:SF8">
    <property type="entry name" value="N-ALPHA-ACETYLTRANSFERASE 50"/>
    <property type="match status" value="1"/>
</dbReference>
<dbReference type="GO" id="GO:0016747">
    <property type="term" value="F:acyltransferase activity, transferring groups other than amino-acyl groups"/>
    <property type="evidence" value="ECO:0007669"/>
    <property type="project" value="InterPro"/>
</dbReference>
<dbReference type="STRING" id="1423775.FD03_GL001567"/>
<dbReference type="SUPFAM" id="SSF55729">
    <property type="entry name" value="Acyl-CoA N-acyltransferases (Nat)"/>
    <property type="match status" value="1"/>
</dbReference>
<name>A0A0R1KGV6_9LACO</name>
<dbReference type="PATRIC" id="fig|1423775.4.peg.1598"/>
<dbReference type="Gene3D" id="3.40.630.30">
    <property type="match status" value="1"/>
</dbReference>
<organism evidence="4 5">
    <name type="scientific">Companilactobacillus nodensis DSM 19682 = JCM 14932 = NBRC 107160</name>
    <dbReference type="NCBI Taxonomy" id="1423775"/>
    <lineage>
        <taxon>Bacteria</taxon>
        <taxon>Bacillati</taxon>
        <taxon>Bacillota</taxon>
        <taxon>Bacilli</taxon>
        <taxon>Lactobacillales</taxon>
        <taxon>Lactobacillaceae</taxon>
        <taxon>Companilactobacillus</taxon>
    </lineage>
</organism>
<evidence type="ECO:0000256" key="1">
    <source>
        <dbReference type="ARBA" id="ARBA00022679"/>
    </source>
</evidence>
<keyword evidence="2" id="KW-0012">Acyltransferase</keyword>
<dbReference type="PROSITE" id="PS51186">
    <property type="entry name" value="GNAT"/>
    <property type="match status" value="1"/>
</dbReference>
<gene>
    <name evidence="4" type="ORF">FD03_GL001567</name>
</gene>
<accession>A0A0R1KGV6</accession>
<dbReference type="InterPro" id="IPR000182">
    <property type="entry name" value="GNAT_dom"/>
</dbReference>
<dbReference type="InterPro" id="IPR016181">
    <property type="entry name" value="Acyl_CoA_acyltransferase"/>
</dbReference>
<keyword evidence="5" id="KW-1185">Reference proteome</keyword>
<proteinExistence type="predicted"/>
<dbReference type="EMBL" id="AZDZ01000019">
    <property type="protein sequence ID" value="KRK79202.1"/>
    <property type="molecule type" value="Genomic_DNA"/>
</dbReference>
<reference evidence="4 5" key="1">
    <citation type="journal article" date="2015" name="Genome Announc.">
        <title>Expanding the biotechnology potential of lactobacilli through comparative genomics of 213 strains and associated genera.</title>
        <authorList>
            <person name="Sun Z."/>
            <person name="Harris H.M."/>
            <person name="McCann A."/>
            <person name="Guo C."/>
            <person name="Argimon S."/>
            <person name="Zhang W."/>
            <person name="Yang X."/>
            <person name="Jeffery I.B."/>
            <person name="Cooney J.C."/>
            <person name="Kagawa T.F."/>
            <person name="Liu W."/>
            <person name="Song Y."/>
            <person name="Salvetti E."/>
            <person name="Wrobel A."/>
            <person name="Rasinkangas P."/>
            <person name="Parkhill J."/>
            <person name="Rea M.C."/>
            <person name="O'Sullivan O."/>
            <person name="Ritari J."/>
            <person name="Douillard F.P."/>
            <person name="Paul Ross R."/>
            <person name="Yang R."/>
            <person name="Briner A.E."/>
            <person name="Felis G.E."/>
            <person name="de Vos W.M."/>
            <person name="Barrangou R."/>
            <person name="Klaenhammer T.R."/>
            <person name="Caufield P.W."/>
            <person name="Cui Y."/>
            <person name="Zhang H."/>
            <person name="O'Toole P.W."/>
        </authorList>
    </citation>
    <scope>NUCLEOTIDE SEQUENCE [LARGE SCALE GENOMIC DNA]</scope>
    <source>
        <strain evidence="4 5">DSM 19682</strain>
    </source>
</reference>
<protein>
    <submittedName>
        <fullName evidence="4">GNAT family N-acetyltransferase</fullName>
    </submittedName>
</protein>